<feature type="region of interest" description="Disordered" evidence="1">
    <location>
        <begin position="1"/>
        <end position="35"/>
    </location>
</feature>
<dbReference type="Proteomes" id="UP001515480">
    <property type="component" value="Unassembled WGS sequence"/>
</dbReference>
<feature type="compositionally biased region" description="Basic and acidic residues" evidence="1">
    <location>
        <begin position="246"/>
        <end position="255"/>
    </location>
</feature>
<name>A0AB34IL74_PRYPA</name>
<protein>
    <submittedName>
        <fullName evidence="2">Uncharacterized protein</fullName>
    </submittedName>
</protein>
<keyword evidence="3" id="KW-1185">Reference proteome</keyword>
<dbReference type="EMBL" id="JBGBPQ010000022">
    <property type="protein sequence ID" value="KAL1503146.1"/>
    <property type="molecule type" value="Genomic_DNA"/>
</dbReference>
<comment type="caution">
    <text evidence="2">The sequence shown here is derived from an EMBL/GenBank/DDBJ whole genome shotgun (WGS) entry which is preliminary data.</text>
</comment>
<evidence type="ECO:0000256" key="1">
    <source>
        <dbReference type="SAM" id="MobiDB-lite"/>
    </source>
</evidence>
<reference evidence="2 3" key="1">
    <citation type="journal article" date="2024" name="Science">
        <title>Giant polyketide synthase enzymes in the biosynthesis of giant marine polyether toxins.</title>
        <authorList>
            <person name="Fallon T.R."/>
            <person name="Shende V.V."/>
            <person name="Wierzbicki I.H."/>
            <person name="Pendleton A.L."/>
            <person name="Watervoot N.F."/>
            <person name="Auber R.P."/>
            <person name="Gonzalez D.J."/>
            <person name="Wisecaver J.H."/>
            <person name="Moore B.S."/>
        </authorList>
    </citation>
    <scope>NUCLEOTIDE SEQUENCE [LARGE SCALE GENOMIC DNA]</scope>
    <source>
        <strain evidence="2 3">12B1</strain>
    </source>
</reference>
<evidence type="ECO:0000313" key="3">
    <source>
        <dbReference type="Proteomes" id="UP001515480"/>
    </source>
</evidence>
<organism evidence="2 3">
    <name type="scientific">Prymnesium parvum</name>
    <name type="common">Toxic golden alga</name>
    <dbReference type="NCBI Taxonomy" id="97485"/>
    <lineage>
        <taxon>Eukaryota</taxon>
        <taxon>Haptista</taxon>
        <taxon>Haptophyta</taxon>
        <taxon>Prymnesiophyceae</taxon>
        <taxon>Prymnesiales</taxon>
        <taxon>Prymnesiaceae</taxon>
        <taxon>Prymnesium</taxon>
    </lineage>
</organism>
<feature type="compositionally biased region" description="Basic residues" evidence="1">
    <location>
        <begin position="9"/>
        <end position="23"/>
    </location>
</feature>
<accession>A0AB34IL74</accession>
<dbReference type="AlphaFoldDB" id="A0AB34IL74"/>
<evidence type="ECO:0000313" key="2">
    <source>
        <dbReference type="EMBL" id="KAL1503146.1"/>
    </source>
</evidence>
<sequence length="486" mass="52536">MGGGPSRSAHSRAPSHKARKPAGWRRNAASPMVGPRVDLPAARPCGCRCDWALEITHGERVAGLLPILRLASALGEYVGAPFMEPHLRGGSMVSPHGSSMPISTYIETALDGAYCAVDSRRKTQLRGVCVNGTAPHWCDGGTAICVTDWTAACSIPIHERAASGHQVGLFPSVKAALELLRSTPNVSVPHALRLSGSTWPLTHLASAFFPSHASSQPKPLTQSAYFVSRLPDSTDSSLNRHTPSFHLRDPFDQTRHRSTNTPPLNQMSFIQSTYKHNGKVKPPSPLNARLSSVMRTVASRVMNTYVGPSGCGVSGAAIRLAYRAGAKADPSETTRSCTQTFSILNRSARVTPAGGRCMHFLATDWFVSADGVAESSFDHALLTCWRRTMSSSAPSWWWPSTDPNKYSVMLFPATYGLPSMERALVNDPLGFRVFFDVSVLASVDHCYQKSHMGSMLVSEIRQGENRSPCQSIPKNCTLVGDGSFLC</sequence>
<feature type="region of interest" description="Disordered" evidence="1">
    <location>
        <begin position="234"/>
        <end position="265"/>
    </location>
</feature>
<gene>
    <name evidence="2" type="ORF">AB1Y20_011208</name>
</gene>
<proteinExistence type="predicted"/>